<dbReference type="AlphaFoldDB" id="A0A8S1J7B9"/>
<comment type="caution">
    <text evidence="3">The sequence shown here is derived from an EMBL/GenBank/DDBJ whole genome shotgun (WGS) entry which is preliminary data.</text>
</comment>
<organism evidence="3 4">
    <name type="scientific">Ostreobium quekettii</name>
    <dbReference type="NCBI Taxonomy" id="121088"/>
    <lineage>
        <taxon>Eukaryota</taxon>
        <taxon>Viridiplantae</taxon>
        <taxon>Chlorophyta</taxon>
        <taxon>core chlorophytes</taxon>
        <taxon>Ulvophyceae</taxon>
        <taxon>TCBD clade</taxon>
        <taxon>Bryopsidales</taxon>
        <taxon>Ostreobineae</taxon>
        <taxon>Ostreobiaceae</taxon>
        <taxon>Ostreobium</taxon>
    </lineage>
</organism>
<sequence length="348" mass="36292">MHAAATDVLERLERCAIRGAPELVEGDLTGGGLRPCFLVACRDLCGGIRLVAQSLPGIGAEVSNLATEVIESAKSEGSASSGRLDARLRALAEKLDPGGGAGRLAAVEALVAFLQAGRMRQTAAGRVGGSSQVEGGVDREEEGCVEVSGCLRRLAVTAKVDVAGGSAEALVATVASRVEGFLSRLPEEHFSSAIGREELSEAQLGLVGDIHAAMAAEYGLRRRMLIERAGVTLQSFLWSARLREKCTEAEAEEIVRNAKLGMDPEPSVSLADLFDARLADVASVSARAGGSNCGASVKGVIIGRVPDRGGRAEGREGEALRGMPGFQKRQGGGWDDGGGRGRRKKHRK</sequence>
<evidence type="ECO:0000256" key="2">
    <source>
        <dbReference type="SAM" id="MobiDB-lite"/>
    </source>
</evidence>
<dbReference type="Proteomes" id="UP000708148">
    <property type="component" value="Unassembled WGS sequence"/>
</dbReference>
<dbReference type="Pfam" id="PF10239">
    <property type="entry name" value="DUF2465"/>
    <property type="match status" value="1"/>
</dbReference>
<dbReference type="OrthoDB" id="512356at2759"/>
<name>A0A8S1J7B9_9CHLO</name>
<reference evidence="3" key="1">
    <citation type="submission" date="2020-12" db="EMBL/GenBank/DDBJ databases">
        <authorList>
            <person name="Iha C."/>
        </authorList>
    </citation>
    <scope>NUCLEOTIDE SEQUENCE</scope>
</reference>
<dbReference type="EMBL" id="CAJHUC010002084">
    <property type="protein sequence ID" value="CAD7703152.1"/>
    <property type="molecule type" value="Genomic_DNA"/>
</dbReference>
<protein>
    <submittedName>
        <fullName evidence="3">Uncharacterized protein</fullName>
    </submittedName>
</protein>
<feature type="region of interest" description="Disordered" evidence="2">
    <location>
        <begin position="306"/>
        <end position="348"/>
    </location>
</feature>
<dbReference type="InterPro" id="IPR018797">
    <property type="entry name" value="FAM98"/>
</dbReference>
<accession>A0A8S1J7B9</accession>
<evidence type="ECO:0000313" key="4">
    <source>
        <dbReference type="Proteomes" id="UP000708148"/>
    </source>
</evidence>
<gene>
    <name evidence="3" type="ORF">OSTQU699_LOCUS8509</name>
</gene>
<keyword evidence="4" id="KW-1185">Reference proteome</keyword>
<feature type="compositionally biased region" description="Basic and acidic residues" evidence="2">
    <location>
        <begin position="306"/>
        <end position="319"/>
    </location>
</feature>
<comment type="similarity">
    <text evidence="1">Belongs to the FAM98 family.</text>
</comment>
<dbReference type="PANTHER" id="PTHR31353">
    <property type="entry name" value="FAM98"/>
    <property type="match status" value="1"/>
</dbReference>
<dbReference type="PANTHER" id="PTHR31353:SF1">
    <property type="entry name" value="PROTEIN FAM98B"/>
    <property type="match status" value="1"/>
</dbReference>
<proteinExistence type="inferred from homology"/>
<evidence type="ECO:0000313" key="3">
    <source>
        <dbReference type="EMBL" id="CAD7703152.1"/>
    </source>
</evidence>
<evidence type="ECO:0000256" key="1">
    <source>
        <dbReference type="ARBA" id="ARBA00007218"/>
    </source>
</evidence>